<dbReference type="RefSeq" id="WP_126380111.1">
    <property type="nucleotide sequence ID" value="NZ_AP017378.1"/>
</dbReference>
<dbReference type="Proteomes" id="UP000269883">
    <property type="component" value="Chromosome"/>
</dbReference>
<keyword evidence="3" id="KW-1185">Reference proteome</keyword>
<evidence type="ECO:0000313" key="3">
    <source>
        <dbReference type="Proteomes" id="UP000269883"/>
    </source>
</evidence>
<dbReference type="Gene3D" id="1.20.120.650">
    <property type="entry name" value="Colicin D"/>
    <property type="match status" value="1"/>
</dbReference>
<organism evidence="2 3">
    <name type="scientific">Desulfovibrio ferrophilus</name>
    <dbReference type="NCBI Taxonomy" id="241368"/>
    <lineage>
        <taxon>Bacteria</taxon>
        <taxon>Pseudomonadati</taxon>
        <taxon>Thermodesulfobacteriota</taxon>
        <taxon>Desulfovibrionia</taxon>
        <taxon>Desulfovibrionales</taxon>
        <taxon>Desulfovibrionaceae</taxon>
        <taxon>Desulfovibrio</taxon>
    </lineage>
</organism>
<protein>
    <recommendedName>
        <fullName evidence="1">Colicin D immunity protein domain-containing protein</fullName>
    </recommendedName>
</protein>
<name>A0A2Z6B183_9BACT</name>
<dbReference type="EMBL" id="AP017378">
    <property type="protein sequence ID" value="BBD09279.1"/>
    <property type="molecule type" value="Genomic_DNA"/>
</dbReference>
<dbReference type="GO" id="GO:0015643">
    <property type="term" value="F:toxic substance binding"/>
    <property type="evidence" value="ECO:0007669"/>
    <property type="project" value="InterPro"/>
</dbReference>
<gene>
    <name evidence="2" type="ORF">DFE_2553</name>
</gene>
<evidence type="ECO:0000259" key="1">
    <source>
        <dbReference type="Pfam" id="PF09204"/>
    </source>
</evidence>
<sequence>MVGSHIYTYIDIIRCFTRHRINAKDFANVYTIIYLRCSGKMKHEEYEALNNLYYYVEDYYDDPSMRDEGDPDETKLLKEAAETLHKLEKLL</sequence>
<dbReference type="Pfam" id="PF09204">
    <property type="entry name" value="Colicin_immun"/>
    <property type="match status" value="1"/>
</dbReference>
<accession>A0A2Z6B183</accession>
<dbReference type="InterPro" id="IPR015287">
    <property type="entry name" value="Colicin_D_immunity_dom"/>
</dbReference>
<dbReference type="InterPro" id="IPR036471">
    <property type="entry name" value="Colicin_D_sf"/>
</dbReference>
<feature type="domain" description="Colicin D immunity protein" evidence="1">
    <location>
        <begin position="8"/>
        <end position="87"/>
    </location>
</feature>
<reference evidence="2 3" key="1">
    <citation type="journal article" date="2018" name="Sci. Adv.">
        <title>Multi-heme cytochromes provide a pathway for survival in energy-limited environments.</title>
        <authorList>
            <person name="Deng X."/>
            <person name="Dohmae N."/>
            <person name="Nealson K.H."/>
            <person name="Hashimoto K."/>
            <person name="Okamoto A."/>
        </authorList>
    </citation>
    <scope>NUCLEOTIDE SEQUENCE [LARGE SCALE GENOMIC DNA]</scope>
    <source>
        <strain evidence="2 3">IS5</strain>
    </source>
</reference>
<dbReference type="GO" id="GO:0030153">
    <property type="term" value="P:bacteriocin immunity"/>
    <property type="evidence" value="ECO:0007669"/>
    <property type="project" value="InterPro"/>
</dbReference>
<dbReference type="KEGG" id="dfl:DFE_2553"/>
<dbReference type="AlphaFoldDB" id="A0A2Z6B183"/>
<proteinExistence type="predicted"/>
<evidence type="ECO:0000313" key="2">
    <source>
        <dbReference type="EMBL" id="BBD09279.1"/>
    </source>
</evidence>